<geneLocation type="mitochondrion" evidence="2"/>
<organism evidence="2">
    <name type="scientific">Helianthus annuus</name>
    <name type="common">Common sunflower</name>
    <dbReference type="NCBI Taxonomy" id="4232"/>
    <lineage>
        <taxon>Eukaryota</taxon>
        <taxon>Viridiplantae</taxon>
        <taxon>Streptophyta</taxon>
        <taxon>Embryophyta</taxon>
        <taxon>Tracheophyta</taxon>
        <taxon>Spermatophyta</taxon>
        <taxon>Magnoliopsida</taxon>
        <taxon>eudicotyledons</taxon>
        <taxon>Gunneridae</taxon>
        <taxon>Pentapetalae</taxon>
        <taxon>asterids</taxon>
        <taxon>campanulids</taxon>
        <taxon>Asterales</taxon>
        <taxon>Asteraceae</taxon>
        <taxon>Asteroideae</taxon>
        <taxon>Heliantheae alliance</taxon>
        <taxon>Heliantheae</taxon>
        <taxon>Helianthus</taxon>
    </lineage>
</organism>
<feature type="transmembrane region" description="Helical" evidence="1">
    <location>
        <begin position="7"/>
        <end position="27"/>
    </location>
</feature>
<keyword evidence="2" id="KW-0496">Mitochondrion</keyword>
<sequence length="291" mass="33775">MPQLDKFTYFFRFAILPLFTILLGRFLGPGCPGISTLFTFFFLLVTLILVYRMRVSKRKKSSFLFFVILILIYVLATFSRSFFIFMLAGMPSAFVCKVSSESGDATSLPPLGSSESSESLATFRAEIAGENEAEIFTRIRNLETQDYYNLPPQNNPGEYEVLVREEFEQALDVPHYRTVLDREYFELTVLERKGLLQDRLFHLMLGEQKISRIMELSPYQNIRMEAYNFLEASVEPVSALEHPFQKDLMEGTLNFFIKELTQNGRNSEIYKNFYIHFTDELFRVKLGLPLP</sequence>
<keyword evidence="1" id="KW-0812">Transmembrane</keyword>
<dbReference type="EMBL" id="MH704580">
    <property type="protein sequence ID" value="AYV91165.1"/>
    <property type="molecule type" value="Genomic_DNA"/>
</dbReference>
<keyword evidence="1" id="KW-1133">Transmembrane helix</keyword>
<reference evidence="2" key="1">
    <citation type="journal article" date="2019" name="BMC Plant Biol.">
        <title>Characterization of the mitochondrial genome of the MAX1 type of cytoplasmic male-sterile sunflower.</title>
        <authorList>
            <person name="Makarenko M.S."/>
            <person name="Usatov A.V."/>
            <person name="Tatarinova T.V."/>
            <person name="Azarin K.V."/>
            <person name="Logacheva M.D."/>
            <person name="Gavrilova V.A."/>
            <person name="Horn R."/>
        </authorList>
    </citation>
    <scope>NUCLEOTIDE SEQUENCE</scope>
    <source>
        <tissue evidence="2">Leaves</tissue>
    </source>
</reference>
<keyword evidence="1" id="KW-0472">Membrane</keyword>
<dbReference type="AlphaFoldDB" id="A0A3G5AVF7"/>
<accession>A0A3G5AVF7</accession>
<evidence type="ECO:0000256" key="1">
    <source>
        <dbReference type="SAM" id="Phobius"/>
    </source>
</evidence>
<protein>
    <submittedName>
        <fullName evidence="2">Uncharacterized protein</fullName>
    </submittedName>
</protein>
<gene>
    <name evidence="2" type="primary">orf873</name>
</gene>
<evidence type="ECO:0000313" key="2">
    <source>
        <dbReference type="EMBL" id="AYV91165.1"/>
    </source>
</evidence>
<proteinExistence type="predicted"/>
<feature type="transmembrane region" description="Helical" evidence="1">
    <location>
        <begin position="33"/>
        <end position="51"/>
    </location>
</feature>
<feature type="transmembrane region" description="Helical" evidence="1">
    <location>
        <begin position="63"/>
        <end position="90"/>
    </location>
</feature>
<name>A0A3G5AVF7_HELAN</name>